<name>A0A7S1J3A4_9EUGL</name>
<protein>
    <submittedName>
        <fullName evidence="4">Uncharacterized protein</fullName>
    </submittedName>
</protein>
<keyword evidence="3" id="KW-0732">Signal</keyword>
<evidence type="ECO:0000313" key="4">
    <source>
        <dbReference type="EMBL" id="CAD9030632.1"/>
    </source>
</evidence>
<feature type="signal peptide" evidence="3">
    <location>
        <begin position="1"/>
        <end position="22"/>
    </location>
</feature>
<feature type="region of interest" description="Disordered" evidence="1">
    <location>
        <begin position="371"/>
        <end position="407"/>
    </location>
</feature>
<reference evidence="4" key="1">
    <citation type="submission" date="2021-01" db="EMBL/GenBank/DDBJ databases">
        <authorList>
            <person name="Corre E."/>
            <person name="Pelletier E."/>
            <person name="Niang G."/>
            <person name="Scheremetjew M."/>
            <person name="Finn R."/>
            <person name="Kale V."/>
            <person name="Holt S."/>
            <person name="Cochrane G."/>
            <person name="Meng A."/>
            <person name="Brown T."/>
            <person name="Cohen L."/>
        </authorList>
    </citation>
    <scope>NUCLEOTIDE SEQUENCE</scope>
    <source>
        <strain evidence="4">NIES-381</strain>
    </source>
</reference>
<feature type="chain" id="PRO_5030782126" evidence="3">
    <location>
        <begin position="23"/>
        <end position="654"/>
    </location>
</feature>
<evidence type="ECO:0000256" key="2">
    <source>
        <dbReference type="SAM" id="Phobius"/>
    </source>
</evidence>
<evidence type="ECO:0000256" key="1">
    <source>
        <dbReference type="SAM" id="MobiDB-lite"/>
    </source>
</evidence>
<gene>
    <name evidence="4" type="ORF">EGYM00392_LOCUS41772</name>
</gene>
<keyword evidence="2" id="KW-0472">Membrane</keyword>
<dbReference type="EMBL" id="HBGA01112258">
    <property type="protein sequence ID" value="CAD9030632.1"/>
    <property type="molecule type" value="Transcribed_RNA"/>
</dbReference>
<organism evidence="4">
    <name type="scientific">Eutreptiella gymnastica</name>
    <dbReference type="NCBI Taxonomy" id="73025"/>
    <lineage>
        <taxon>Eukaryota</taxon>
        <taxon>Discoba</taxon>
        <taxon>Euglenozoa</taxon>
        <taxon>Euglenida</taxon>
        <taxon>Spirocuta</taxon>
        <taxon>Euglenophyceae</taxon>
        <taxon>Eutreptiales</taxon>
        <taxon>Eutreptiaceae</taxon>
        <taxon>Eutreptiella</taxon>
    </lineage>
</organism>
<keyword evidence="2" id="KW-1133">Transmembrane helix</keyword>
<sequence>MGPVPMVKGLVIFLLMMANCQQLESAVDVTVSLWIDTWHIKDHFVVLQDGSLFLAINVTERYHIISLQDDNRVWMTKQLPIPEDYIMNLGVINSTKGGSNPKQLLRLFENLQHVEATKYRVTGDKPIPPTRGNLANACNKLNSNNWQVKRSHPTIAFCDVRLEALADDKYRGWAQHQRDNTVGVEPRLFVVDGNGEGVQVTGRHATLSYTFTVNCWFVHRGAEGSTVLFWQGAFILATVISEGTQHYYKLYIGEDVEVYSSSKVDNVQDSSAPVNLIVVRDLAAGSVKMWENGKKLHTTKDGHSADALFAAFEQISDDLENNVVLKLEAKDSATAATEVKDLYEEMKGKVAVPAAAVAAASAGKTGQSAAASAAAQASRPPAPPPTAAAGDKSAEADPAAVEVAREQDSPVPTITINGIKRGGTVHAAGFLRDGDFTVAMFASVRDIVDEAVLVFGRDLGLKIVVQEKEKKCRYRMVYLERHFMSTDAEYERDSPTHIAIVHQKEEASLRLFHRGSALDLKPADQPTEIVGPDVQQLQTVGIVLSFDVLQSASPVEYIRSLSNLRGFLPSGSGKRQQPPPVDNKPVPMDLDIAHLPHIGPVRVSQHALHHNMWLYLIWGIGVLGLGGVVLVMAFTSNKRRNKSGSSGCKISKVV</sequence>
<dbReference type="AlphaFoldDB" id="A0A7S1J3A4"/>
<accession>A0A7S1J3A4</accession>
<proteinExistence type="predicted"/>
<feature type="transmembrane region" description="Helical" evidence="2">
    <location>
        <begin position="612"/>
        <end position="634"/>
    </location>
</feature>
<keyword evidence="2" id="KW-0812">Transmembrane</keyword>
<evidence type="ECO:0000256" key="3">
    <source>
        <dbReference type="SAM" id="SignalP"/>
    </source>
</evidence>